<proteinExistence type="predicted"/>
<protein>
    <recommendedName>
        <fullName evidence="3">Transcription regulator AsnC/Lrp ligand binding domain-containing protein</fullName>
    </recommendedName>
</protein>
<dbReference type="OrthoDB" id="27216at2"/>
<sequence length="88" mass="9728">MMQSVVQDNPFPKPSPRFSAYVFVSCYQPRRVREALRQLPGVTKADVLMGSGEVALVIEEHNFASLQVRLSEVQATPGVKRLSVKLAA</sequence>
<organism evidence="1 2">
    <name type="scientific">Calidithermus terrae</name>
    <dbReference type="NCBI Taxonomy" id="1408545"/>
    <lineage>
        <taxon>Bacteria</taxon>
        <taxon>Thermotogati</taxon>
        <taxon>Deinococcota</taxon>
        <taxon>Deinococci</taxon>
        <taxon>Thermales</taxon>
        <taxon>Thermaceae</taxon>
        <taxon>Calidithermus</taxon>
    </lineage>
</organism>
<dbReference type="Proteomes" id="UP000265715">
    <property type="component" value="Unassembled WGS sequence"/>
</dbReference>
<dbReference type="RefSeq" id="WP_119315513.1">
    <property type="nucleotide sequence ID" value="NZ_QXDL01000106.1"/>
</dbReference>
<accession>A0A399EE24</accession>
<keyword evidence="2" id="KW-1185">Reference proteome</keyword>
<comment type="caution">
    <text evidence="1">The sequence shown here is derived from an EMBL/GenBank/DDBJ whole genome shotgun (WGS) entry which is preliminary data.</text>
</comment>
<evidence type="ECO:0008006" key="3">
    <source>
        <dbReference type="Google" id="ProtNLM"/>
    </source>
</evidence>
<name>A0A399EE24_9DEIN</name>
<gene>
    <name evidence="1" type="ORF">Mterra_02493</name>
</gene>
<evidence type="ECO:0000313" key="1">
    <source>
        <dbReference type="EMBL" id="RIH82884.1"/>
    </source>
</evidence>
<dbReference type="EMBL" id="QXDL01000106">
    <property type="protein sequence ID" value="RIH82884.1"/>
    <property type="molecule type" value="Genomic_DNA"/>
</dbReference>
<dbReference type="AlphaFoldDB" id="A0A399EE24"/>
<evidence type="ECO:0000313" key="2">
    <source>
        <dbReference type="Proteomes" id="UP000265715"/>
    </source>
</evidence>
<reference evidence="1 2" key="1">
    <citation type="submission" date="2018-08" db="EMBL/GenBank/DDBJ databases">
        <title>Meiothermus terrae DSM 26712 genome sequencing project.</title>
        <authorList>
            <person name="Da Costa M.S."/>
            <person name="Albuquerque L."/>
            <person name="Raposo P."/>
            <person name="Froufe H.J.C."/>
            <person name="Barroso C.S."/>
            <person name="Egas C."/>
        </authorList>
    </citation>
    <scope>NUCLEOTIDE SEQUENCE [LARGE SCALE GENOMIC DNA]</scope>
    <source>
        <strain evidence="1 2">DSM 26712</strain>
    </source>
</reference>